<dbReference type="GO" id="GO:0005886">
    <property type="term" value="C:plasma membrane"/>
    <property type="evidence" value="ECO:0007669"/>
    <property type="project" value="UniProtKB-SubCell"/>
</dbReference>
<dbReference type="PANTHER" id="PTHR43634">
    <property type="entry name" value="OW CONDUCTANCE MECHANOSENSITIVE CHANNEL"/>
    <property type="match status" value="1"/>
</dbReference>
<protein>
    <submittedName>
        <fullName evidence="11">Mechanosensitive ion channel protein</fullName>
    </submittedName>
</protein>
<dbReference type="InterPro" id="IPR006686">
    <property type="entry name" value="MscS_channel_CS"/>
</dbReference>
<dbReference type="AlphaFoldDB" id="A0A1Y3PE92"/>
<feature type="transmembrane region" description="Helical" evidence="7">
    <location>
        <begin position="73"/>
        <end position="91"/>
    </location>
</feature>
<dbReference type="SUPFAM" id="SSF82861">
    <property type="entry name" value="Mechanosensitive channel protein MscS (YggB), transmembrane region"/>
    <property type="match status" value="1"/>
</dbReference>
<sequence>MMETIIASLQTFFASWMDEWTNLLIALLIFFGFLLLRNIFTKTVFHRVLRWTGNTRAEFVHSLLQAYQRPLRMFWIVIGLYLALLYLPVSGMEGFINKLFRSVVILLIAWGLFNLSGVSSSWLVRLGERYGLQFDQILIPFLSRVFRFLLIALAFTVLAQEWGYRIDGLIAGLGLGGLAISLAAKDTLANLFGGIAIITEKPFSIGDWIQTPSVEGTVEEITFRSTLIRTFDQALVTIPNSVLANEAIKNWSKMGKRRVTCHLGISPLTPREKIQQCVDKIRTMLQEHPDIHPETVLVHFERMNESSLDIFLHFFTKTTAWGEWLRVKEDCNLRIMEILEEEGVKLTFLQPN</sequence>
<keyword evidence="5 7" id="KW-1133">Transmembrane helix</keyword>
<comment type="subcellular location">
    <subcellularLocation>
        <location evidence="1">Cell membrane</location>
        <topology evidence="1">Multi-pass membrane protein</topology>
    </subcellularLocation>
</comment>
<feature type="transmembrane region" description="Helical" evidence="7">
    <location>
        <begin position="103"/>
        <end position="125"/>
    </location>
</feature>
<dbReference type="InterPro" id="IPR049142">
    <property type="entry name" value="MS_channel_1st"/>
</dbReference>
<dbReference type="InterPro" id="IPR010920">
    <property type="entry name" value="LSM_dom_sf"/>
</dbReference>
<organism evidence="11 12">
    <name type="scientific">Bacillus thermozeamaize</name>
    <dbReference type="NCBI Taxonomy" id="230954"/>
    <lineage>
        <taxon>Bacteria</taxon>
        <taxon>Bacillati</taxon>
        <taxon>Bacillota</taxon>
        <taxon>Bacilli</taxon>
        <taxon>Bacillales</taxon>
        <taxon>Bacillaceae</taxon>
        <taxon>Bacillus</taxon>
    </lineage>
</organism>
<dbReference type="Gene3D" id="2.30.30.60">
    <property type="match status" value="1"/>
</dbReference>
<keyword evidence="3" id="KW-1003">Cell membrane</keyword>
<comment type="caution">
    <text evidence="11">The sequence shown here is derived from an EMBL/GenBank/DDBJ whole genome shotgun (WGS) entry which is preliminary data.</text>
</comment>
<feature type="domain" description="Mechanosensitive ion channel MscS C-terminal" evidence="9">
    <location>
        <begin position="269"/>
        <end position="345"/>
    </location>
</feature>
<keyword evidence="4 7" id="KW-0812">Transmembrane</keyword>
<comment type="similarity">
    <text evidence="2">Belongs to the MscS (TC 1.A.23) family.</text>
</comment>
<feature type="transmembrane region" description="Helical" evidence="7">
    <location>
        <begin position="137"/>
        <end position="158"/>
    </location>
</feature>
<feature type="domain" description="Mechanosensitive ion channel MscS" evidence="8">
    <location>
        <begin position="186"/>
        <end position="253"/>
    </location>
</feature>
<dbReference type="Gene3D" id="3.30.70.100">
    <property type="match status" value="1"/>
</dbReference>
<evidence type="ECO:0000256" key="2">
    <source>
        <dbReference type="ARBA" id="ARBA00008017"/>
    </source>
</evidence>
<evidence type="ECO:0000256" key="4">
    <source>
        <dbReference type="ARBA" id="ARBA00022692"/>
    </source>
</evidence>
<dbReference type="EMBL" id="LZRT01000130">
    <property type="protein sequence ID" value="OUM84426.1"/>
    <property type="molecule type" value="Genomic_DNA"/>
</dbReference>
<dbReference type="InterPro" id="IPR023408">
    <property type="entry name" value="MscS_beta-dom_sf"/>
</dbReference>
<accession>A0A1Y3PE92</accession>
<dbReference type="Gene3D" id="1.10.287.1260">
    <property type="match status" value="1"/>
</dbReference>
<evidence type="ECO:0000313" key="12">
    <source>
        <dbReference type="Proteomes" id="UP000196475"/>
    </source>
</evidence>
<feature type="domain" description="Mechanosensitive ion channel transmembrane helices 2/3" evidence="10">
    <location>
        <begin position="145"/>
        <end position="185"/>
    </location>
</feature>
<dbReference type="InterPro" id="IPR011014">
    <property type="entry name" value="MscS_channel_TM-2"/>
</dbReference>
<dbReference type="InterPro" id="IPR006685">
    <property type="entry name" value="MscS_channel_2nd"/>
</dbReference>
<evidence type="ECO:0000256" key="6">
    <source>
        <dbReference type="ARBA" id="ARBA00023136"/>
    </source>
</evidence>
<proteinExistence type="inferred from homology"/>
<evidence type="ECO:0000313" key="11">
    <source>
        <dbReference type="EMBL" id="OUM84426.1"/>
    </source>
</evidence>
<keyword evidence="6 7" id="KW-0472">Membrane</keyword>
<dbReference type="SUPFAM" id="SSF82689">
    <property type="entry name" value="Mechanosensitive channel protein MscS (YggB), C-terminal domain"/>
    <property type="match status" value="1"/>
</dbReference>
<evidence type="ECO:0000259" key="8">
    <source>
        <dbReference type="Pfam" id="PF00924"/>
    </source>
</evidence>
<reference evidence="12" key="1">
    <citation type="submission" date="2016-06" db="EMBL/GenBank/DDBJ databases">
        <authorList>
            <person name="Nascimento L."/>
            <person name="Pereira R.V."/>
            <person name="Martins L.F."/>
            <person name="Quaggio R.B."/>
            <person name="Silva A.M."/>
            <person name="Setubal J.C."/>
        </authorList>
    </citation>
    <scope>NUCLEOTIDE SEQUENCE [LARGE SCALE GENOMIC DNA]</scope>
</reference>
<evidence type="ECO:0000256" key="7">
    <source>
        <dbReference type="SAM" id="Phobius"/>
    </source>
</evidence>
<feature type="transmembrane region" description="Helical" evidence="7">
    <location>
        <begin position="20"/>
        <end position="40"/>
    </location>
</feature>
<evidence type="ECO:0000256" key="3">
    <source>
        <dbReference type="ARBA" id="ARBA00022475"/>
    </source>
</evidence>
<dbReference type="InterPro" id="IPR011066">
    <property type="entry name" value="MscS_channel_C_sf"/>
</dbReference>
<evidence type="ECO:0000259" key="10">
    <source>
        <dbReference type="Pfam" id="PF21088"/>
    </source>
</evidence>
<dbReference type="Proteomes" id="UP000196475">
    <property type="component" value="Unassembled WGS sequence"/>
</dbReference>
<evidence type="ECO:0000256" key="1">
    <source>
        <dbReference type="ARBA" id="ARBA00004651"/>
    </source>
</evidence>
<dbReference type="GO" id="GO:0055085">
    <property type="term" value="P:transmembrane transport"/>
    <property type="evidence" value="ECO:0007669"/>
    <property type="project" value="InterPro"/>
</dbReference>
<dbReference type="PROSITE" id="PS01246">
    <property type="entry name" value="UPF0003"/>
    <property type="match status" value="1"/>
</dbReference>
<evidence type="ECO:0000256" key="5">
    <source>
        <dbReference type="ARBA" id="ARBA00022989"/>
    </source>
</evidence>
<dbReference type="PANTHER" id="PTHR43634:SF2">
    <property type="entry name" value="LOW CONDUCTANCE MECHANOSENSITIVE CHANNEL YNAI"/>
    <property type="match status" value="1"/>
</dbReference>
<gene>
    <name evidence="11" type="ORF">BAA01_00995</name>
</gene>
<dbReference type="Pfam" id="PF21088">
    <property type="entry name" value="MS_channel_1st"/>
    <property type="match status" value="1"/>
</dbReference>
<dbReference type="InterPro" id="IPR045042">
    <property type="entry name" value="YnaI-like"/>
</dbReference>
<name>A0A1Y3PE92_9BACI</name>
<dbReference type="Pfam" id="PF00924">
    <property type="entry name" value="MS_channel_2nd"/>
    <property type="match status" value="1"/>
</dbReference>
<dbReference type="Pfam" id="PF21082">
    <property type="entry name" value="MS_channel_3rd"/>
    <property type="match status" value="1"/>
</dbReference>
<evidence type="ECO:0000259" key="9">
    <source>
        <dbReference type="Pfam" id="PF21082"/>
    </source>
</evidence>
<dbReference type="InterPro" id="IPR049278">
    <property type="entry name" value="MS_channel_C"/>
</dbReference>
<dbReference type="SUPFAM" id="SSF50182">
    <property type="entry name" value="Sm-like ribonucleoproteins"/>
    <property type="match status" value="1"/>
</dbReference>